<reference evidence="4 5" key="1">
    <citation type="submission" date="2021-04" db="EMBL/GenBank/DDBJ databases">
        <title>The genome sequence of Ideonella sp. 3Y2.</title>
        <authorList>
            <person name="Liu Y."/>
        </authorList>
    </citation>
    <scope>NUCLEOTIDE SEQUENCE [LARGE SCALE GENOMIC DNA]</scope>
    <source>
        <strain evidence="4 5">3Y2</strain>
    </source>
</reference>
<keyword evidence="1 2" id="KW-0238">DNA-binding</keyword>
<dbReference type="SUPFAM" id="SSF48452">
    <property type="entry name" value="TPR-like"/>
    <property type="match status" value="1"/>
</dbReference>
<dbReference type="GO" id="GO:0006355">
    <property type="term" value="P:regulation of DNA-templated transcription"/>
    <property type="evidence" value="ECO:0007669"/>
    <property type="project" value="InterPro"/>
</dbReference>
<protein>
    <submittedName>
        <fullName evidence="4">Winged helix-turn-helix domain-containing protein</fullName>
    </submittedName>
</protein>
<dbReference type="SUPFAM" id="SSF46894">
    <property type="entry name" value="C-terminal effector domain of the bipartite response regulators"/>
    <property type="match status" value="1"/>
</dbReference>
<sequence length="760" mass="82252">MPSVQRFAFGPFELDVAQRELRHDGQPVALGPRLFDLLHLLVDQRHRVVAREEILARVWAGRVTSPGVLPQAMLKLRGALERGAPTEWFKSARGVGYRFVHPVQELDGAGAPRAPRAAPAPHSGSLRVGMLPCMNYTGDPTLQWLCLGLPALAAQMLEADTRLSLIGSATMAEYARAAQEPAPAQDLALRALRELGLDVVVQGRLTRQSDLLWLHGDLVYSDGRRVPVTSLRGPHWHSLALRWAESVQALLTSGAGTALAAISPDPFVVEAFARACELFLRGEYAKARPLLQVVVDLEPQQPDVQLQLLRTQFVMNDPQAVAFGERLVAQLQQQSARAALMAPAHLALALAYTQHGGDEAAAGVQTQLRLALKQCEGQGDQDWALMVRLNAAVLTGRRGDLADAEQAFGEVIRLCRRCGNLKRLGQALTGASMFDLLGGQLALARQRLEEASDLWQQRVPHVRSTIHTGLSLVEVDGLMGWLDSAQAHLDQAMDALEREGFLPYLGSALTTAAHMLLDRMDLGRARRLLALYGAQPELQHPLVECGRAGVQGLVDLLSGDAAAAQQAWALVHARAEAPNGPGYAVWRAWTVPLLRLAVRRGQHALRQALEAALRAHCRLPRDVELAGVLAHAAASDALDAGRRDDAAACLTEVSRQPDRGHEPALAALDLAWLHLEDARLGAADVIISGLGPWADQHPLGRLVQARRCQASSDPAGAVEQHAQALALVAGARPAWARAWPDARQAAPRLPRLLSAMHFEP</sequence>
<dbReference type="AlphaFoldDB" id="A0A940YA89"/>
<feature type="DNA-binding region" description="OmpR/PhoB-type" evidence="2">
    <location>
        <begin position="4"/>
        <end position="101"/>
    </location>
</feature>
<dbReference type="Gene3D" id="1.25.40.10">
    <property type="entry name" value="Tetratricopeptide repeat domain"/>
    <property type="match status" value="1"/>
</dbReference>
<gene>
    <name evidence="4" type="ORF">KAK03_08460</name>
</gene>
<proteinExistence type="predicted"/>
<dbReference type="InterPro" id="IPR036388">
    <property type="entry name" value="WH-like_DNA-bd_sf"/>
</dbReference>
<organism evidence="4 5">
    <name type="scientific">Ideonella alba</name>
    <dbReference type="NCBI Taxonomy" id="2824118"/>
    <lineage>
        <taxon>Bacteria</taxon>
        <taxon>Pseudomonadati</taxon>
        <taxon>Pseudomonadota</taxon>
        <taxon>Betaproteobacteria</taxon>
        <taxon>Burkholderiales</taxon>
        <taxon>Sphaerotilaceae</taxon>
        <taxon>Ideonella</taxon>
    </lineage>
</organism>
<evidence type="ECO:0000313" key="5">
    <source>
        <dbReference type="Proteomes" id="UP000676246"/>
    </source>
</evidence>
<dbReference type="InterPro" id="IPR016032">
    <property type="entry name" value="Sig_transdc_resp-reg_C-effctor"/>
</dbReference>
<dbReference type="GO" id="GO:0000160">
    <property type="term" value="P:phosphorelay signal transduction system"/>
    <property type="evidence" value="ECO:0007669"/>
    <property type="project" value="InterPro"/>
</dbReference>
<evidence type="ECO:0000256" key="2">
    <source>
        <dbReference type="PROSITE-ProRule" id="PRU01091"/>
    </source>
</evidence>
<dbReference type="Gene3D" id="1.10.10.10">
    <property type="entry name" value="Winged helix-like DNA-binding domain superfamily/Winged helix DNA-binding domain"/>
    <property type="match status" value="1"/>
</dbReference>
<feature type="domain" description="OmpR/PhoB-type" evidence="3">
    <location>
        <begin position="4"/>
        <end position="101"/>
    </location>
</feature>
<dbReference type="CDD" id="cd00383">
    <property type="entry name" value="trans_reg_C"/>
    <property type="match status" value="1"/>
</dbReference>
<evidence type="ECO:0000259" key="3">
    <source>
        <dbReference type="PROSITE" id="PS51755"/>
    </source>
</evidence>
<dbReference type="RefSeq" id="WP_210853327.1">
    <property type="nucleotide sequence ID" value="NZ_JAGQDD010000004.1"/>
</dbReference>
<dbReference type="InterPro" id="IPR011990">
    <property type="entry name" value="TPR-like_helical_dom_sf"/>
</dbReference>
<comment type="caution">
    <text evidence="4">The sequence shown here is derived from an EMBL/GenBank/DDBJ whole genome shotgun (WGS) entry which is preliminary data.</text>
</comment>
<evidence type="ECO:0000256" key="1">
    <source>
        <dbReference type="ARBA" id="ARBA00023125"/>
    </source>
</evidence>
<evidence type="ECO:0000313" key="4">
    <source>
        <dbReference type="EMBL" id="MBQ0930518.1"/>
    </source>
</evidence>
<name>A0A940YA89_9BURK</name>
<dbReference type="GO" id="GO:0003677">
    <property type="term" value="F:DNA binding"/>
    <property type="evidence" value="ECO:0007669"/>
    <property type="project" value="UniProtKB-UniRule"/>
</dbReference>
<dbReference type="PROSITE" id="PS51755">
    <property type="entry name" value="OMPR_PHOB"/>
    <property type="match status" value="1"/>
</dbReference>
<dbReference type="InterPro" id="IPR001867">
    <property type="entry name" value="OmpR/PhoB-type_DNA-bd"/>
</dbReference>
<dbReference type="SMART" id="SM00862">
    <property type="entry name" value="Trans_reg_C"/>
    <property type="match status" value="1"/>
</dbReference>
<dbReference type="Pfam" id="PF00486">
    <property type="entry name" value="Trans_reg_C"/>
    <property type="match status" value="1"/>
</dbReference>
<keyword evidence="5" id="KW-1185">Reference proteome</keyword>
<accession>A0A940YA89</accession>
<dbReference type="Proteomes" id="UP000676246">
    <property type="component" value="Unassembled WGS sequence"/>
</dbReference>
<dbReference type="EMBL" id="JAGQDD010000004">
    <property type="protein sequence ID" value="MBQ0930518.1"/>
    <property type="molecule type" value="Genomic_DNA"/>
</dbReference>